<dbReference type="Pfam" id="PF00535">
    <property type="entry name" value="Glycos_transf_2"/>
    <property type="match status" value="1"/>
</dbReference>
<sequence>MMSDGMSTHTSGQVYVLIPSHNRRDILCATLAKVRAQLSPEAARLIVVDAGSTDGTRDAAQARCPSVEIVDGHADMWWTATVNHGLKHIAKTARAGDRVLLMNDDIDLAPEALIRLLEASDQEPDAVIGAVNIVHRSGEEARVYFCGGHYDLRFARHKANIPEGTPWRAPASRFLETDYLYGRLLVIPWRAFEAGCGFDEEAFPQYCADEDFAYGAKRRGFQVLVDSRSVVYVNEATTARFSLSFGRGGWRGVRKALTAFNSCYNWRQSWAFSRRYAQWPVVYMLCRYGIIFINENVRTPASR</sequence>
<dbReference type="Proteomes" id="UP000252038">
    <property type="component" value="Chromosome"/>
</dbReference>
<dbReference type="AlphaFoldDB" id="A0A344UKP4"/>
<feature type="domain" description="Glycosyltransferase 2-like" evidence="4">
    <location>
        <begin position="16"/>
        <end position="134"/>
    </location>
</feature>
<protein>
    <recommendedName>
        <fullName evidence="4">Glycosyltransferase 2-like domain-containing protein</fullName>
    </recommendedName>
</protein>
<accession>A0A344UKP4</accession>
<dbReference type="GO" id="GO:0016757">
    <property type="term" value="F:glycosyltransferase activity"/>
    <property type="evidence" value="ECO:0007669"/>
    <property type="project" value="UniProtKB-KW"/>
</dbReference>
<comment type="similarity">
    <text evidence="1">Belongs to the glycosyltransferase 2 family.</text>
</comment>
<dbReference type="PANTHER" id="PTHR43179">
    <property type="entry name" value="RHAMNOSYLTRANSFERASE WBBL"/>
    <property type="match status" value="1"/>
</dbReference>
<dbReference type="EMBL" id="CP029554">
    <property type="protein sequence ID" value="AXE35842.1"/>
    <property type="molecule type" value="Genomic_DNA"/>
</dbReference>
<dbReference type="InterPro" id="IPR029044">
    <property type="entry name" value="Nucleotide-diphossugar_trans"/>
</dbReference>
<evidence type="ECO:0000259" key="4">
    <source>
        <dbReference type="Pfam" id="PF00535"/>
    </source>
</evidence>
<evidence type="ECO:0000256" key="1">
    <source>
        <dbReference type="ARBA" id="ARBA00006739"/>
    </source>
</evidence>
<dbReference type="Gene3D" id="3.90.550.10">
    <property type="entry name" value="Spore Coat Polysaccharide Biosynthesis Protein SpsA, Chain A"/>
    <property type="match status" value="1"/>
</dbReference>
<evidence type="ECO:0000256" key="3">
    <source>
        <dbReference type="ARBA" id="ARBA00022679"/>
    </source>
</evidence>
<keyword evidence="2" id="KW-0328">Glycosyltransferase</keyword>
<evidence type="ECO:0000256" key="2">
    <source>
        <dbReference type="ARBA" id="ARBA00022676"/>
    </source>
</evidence>
<dbReference type="PANTHER" id="PTHR43179:SF12">
    <property type="entry name" value="GALACTOFURANOSYLTRANSFERASE GLFT2"/>
    <property type="match status" value="1"/>
</dbReference>
<evidence type="ECO:0000313" key="6">
    <source>
        <dbReference type="Proteomes" id="UP000252038"/>
    </source>
</evidence>
<organism evidence="5 6">
    <name type="scientific">Chromobacterium phragmitis</name>
    <dbReference type="NCBI Taxonomy" id="2202141"/>
    <lineage>
        <taxon>Bacteria</taxon>
        <taxon>Pseudomonadati</taxon>
        <taxon>Pseudomonadota</taxon>
        <taxon>Betaproteobacteria</taxon>
        <taxon>Neisseriales</taxon>
        <taxon>Chromobacteriaceae</taxon>
        <taxon>Chromobacterium</taxon>
    </lineage>
</organism>
<keyword evidence="3" id="KW-0808">Transferase</keyword>
<dbReference type="SUPFAM" id="SSF53448">
    <property type="entry name" value="Nucleotide-diphospho-sugar transferases"/>
    <property type="match status" value="1"/>
</dbReference>
<evidence type="ECO:0000313" key="5">
    <source>
        <dbReference type="EMBL" id="AXE35842.1"/>
    </source>
</evidence>
<proteinExistence type="inferred from homology"/>
<gene>
    <name evidence="5" type="ORF">DK843_16960</name>
</gene>
<dbReference type="KEGG" id="chrb:DK843_16960"/>
<name>A0A344UKP4_9NEIS</name>
<dbReference type="InterPro" id="IPR001173">
    <property type="entry name" value="Glyco_trans_2-like"/>
</dbReference>
<reference evidence="5 6" key="1">
    <citation type="submission" date="2018-05" db="EMBL/GenBank/DDBJ databases">
        <title>Genome sequencing, assembly and analysis of the novel insecticidal bacterium, Chromobacterium phragmitis.</title>
        <authorList>
            <person name="Sparks M.E."/>
            <person name="Blackburn M.B."/>
            <person name="Gundersen-Rindal D.E."/>
        </authorList>
    </citation>
    <scope>NUCLEOTIDE SEQUENCE [LARGE SCALE GENOMIC DNA]</scope>
    <source>
        <strain evidence="5">IIBBL 274-1</strain>
    </source>
</reference>